<evidence type="ECO:0000313" key="1">
    <source>
        <dbReference type="EMBL" id="VEL29834.1"/>
    </source>
</evidence>
<reference evidence="1" key="1">
    <citation type="submission" date="2018-11" db="EMBL/GenBank/DDBJ databases">
        <authorList>
            <consortium name="Pathogen Informatics"/>
        </authorList>
    </citation>
    <scope>NUCLEOTIDE SEQUENCE</scope>
</reference>
<keyword evidence="2" id="KW-1185">Reference proteome</keyword>
<accession>A0A3S5CR78</accession>
<dbReference type="Proteomes" id="UP000784294">
    <property type="component" value="Unassembled WGS sequence"/>
</dbReference>
<comment type="caution">
    <text evidence="1">The sequence shown here is derived from an EMBL/GenBank/DDBJ whole genome shotgun (WGS) entry which is preliminary data.</text>
</comment>
<dbReference type="EMBL" id="CAAALY010106628">
    <property type="protein sequence ID" value="VEL29834.1"/>
    <property type="molecule type" value="Genomic_DNA"/>
</dbReference>
<gene>
    <name evidence="1" type="ORF">PXEA_LOCUS23274</name>
</gene>
<organism evidence="1 2">
    <name type="scientific">Protopolystoma xenopodis</name>
    <dbReference type="NCBI Taxonomy" id="117903"/>
    <lineage>
        <taxon>Eukaryota</taxon>
        <taxon>Metazoa</taxon>
        <taxon>Spiralia</taxon>
        <taxon>Lophotrochozoa</taxon>
        <taxon>Platyhelminthes</taxon>
        <taxon>Monogenea</taxon>
        <taxon>Polyopisthocotylea</taxon>
        <taxon>Polystomatidea</taxon>
        <taxon>Polystomatidae</taxon>
        <taxon>Protopolystoma</taxon>
    </lineage>
</organism>
<protein>
    <submittedName>
        <fullName evidence="1">Uncharacterized protein</fullName>
    </submittedName>
</protein>
<evidence type="ECO:0000313" key="2">
    <source>
        <dbReference type="Proteomes" id="UP000784294"/>
    </source>
</evidence>
<name>A0A3S5CR78_9PLAT</name>
<proteinExistence type="predicted"/>
<dbReference type="AlphaFoldDB" id="A0A3S5CR78"/>
<sequence>MTLQTVFPQIDLISFSPRLLSAVDGTRDRIVCINHRHATTSSGGRKRQLLTTDATFATSQAHRPTVMQTVDSFYRTCAYNIPYFRIRVEFRDYQ</sequence>